<keyword evidence="5" id="KW-0611">Plant defense</keyword>
<accession>A0AAV5CZ54</accession>
<dbReference type="Pfam" id="PF18052">
    <property type="entry name" value="Rx_N"/>
    <property type="match status" value="1"/>
</dbReference>
<reference evidence="7" key="2">
    <citation type="submission" date="2021-12" db="EMBL/GenBank/DDBJ databases">
        <title>Resequencing data analysis of finger millet.</title>
        <authorList>
            <person name="Hatakeyama M."/>
            <person name="Aluri S."/>
            <person name="Balachadran M.T."/>
            <person name="Sivarajan S.R."/>
            <person name="Poveda L."/>
            <person name="Shimizu-Inatsugi R."/>
            <person name="Schlapbach R."/>
            <person name="Sreeman S.M."/>
            <person name="Shimizu K.K."/>
        </authorList>
    </citation>
    <scope>NUCLEOTIDE SEQUENCE</scope>
</reference>
<dbReference type="GO" id="GO:0006952">
    <property type="term" value="P:defense response"/>
    <property type="evidence" value="ECO:0007669"/>
    <property type="project" value="UniProtKB-KW"/>
</dbReference>
<organism evidence="7 8">
    <name type="scientific">Eleusine coracana subsp. coracana</name>
    <dbReference type="NCBI Taxonomy" id="191504"/>
    <lineage>
        <taxon>Eukaryota</taxon>
        <taxon>Viridiplantae</taxon>
        <taxon>Streptophyta</taxon>
        <taxon>Embryophyta</taxon>
        <taxon>Tracheophyta</taxon>
        <taxon>Spermatophyta</taxon>
        <taxon>Magnoliopsida</taxon>
        <taxon>Liliopsida</taxon>
        <taxon>Poales</taxon>
        <taxon>Poaceae</taxon>
        <taxon>PACMAD clade</taxon>
        <taxon>Chloridoideae</taxon>
        <taxon>Cynodonteae</taxon>
        <taxon>Eleusininae</taxon>
        <taxon>Eleusine</taxon>
    </lineage>
</organism>
<evidence type="ECO:0000256" key="1">
    <source>
        <dbReference type="ARBA" id="ARBA00008894"/>
    </source>
</evidence>
<comment type="similarity">
    <text evidence="1">Belongs to the disease resistance NB-LRR family.</text>
</comment>
<dbReference type="PANTHER" id="PTHR19338">
    <property type="entry name" value="TRANSLOCASE OF INNER MITOCHONDRIAL MEMBRANE 13 HOMOLOG"/>
    <property type="match status" value="1"/>
</dbReference>
<reference evidence="7" key="1">
    <citation type="journal article" date="2018" name="DNA Res.">
        <title>Multiple hybrid de novo genome assembly of finger millet, an orphan allotetraploid crop.</title>
        <authorList>
            <person name="Hatakeyama M."/>
            <person name="Aluri S."/>
            <person name="Balachadran M.T."/>
            <person name="Sivarajan S.R."/>
            <person name="Patrignani A."/>
            <person name="Gruter S."/>
            <person name="Poveda L."/>
            <person name="Shimizu-Inatsugi R."/>
            <person name="Baeten J."/>
            <person name="Francoijs K.J."/>
            <person name="Nataraja K.N."/>
            <person name="Reddy Y.A.N."/>
            <person name="Phadnis S."/>
            <person name="Ravikumar R.L."/>
            <person name="Schlapbach R."/>
            <person name="Sreeman S.M."/>
            <person name="Shimizu K.K."/>
        </authorList>
    </citation>
    <scope>NUCLEOTIDE SEQUENCE</scope>
</reference>
<dbReference type="Gene3D" id="1.20.5.4130">
    <property type="match status" value="1"/>
</dbReference>
<dbReference type="CDD" id="cd14798">
    <property type="entry name" value="RX-CC_like"/>
    <property type="match status" value="1"/>
</dbReference>
<evidence type="ECO:0000256" key="4">
    <source>
        <dbReference type="ARBA" id="ARBA00022741"/>
    </source>
</evidence>
<dbReference type="InterPro" id="IPR041118">
    <property type="entry name" value="Rx_N"/>
</dbReference>
<gene>
    <name evidence="7" type="primary">ga21229</name>
    <name evidence="7" type="ORF">PR202_ga21229</name>
</gene>
<evidence type="ECO:0000256" key="5">
    <source>
        <dbReference type="ARBA" id="ARBA00022821"/>
    </source>
</evidence>
<name>A0AAV5CZ54_ELECO</name>
<proteinExistence type="inferred from homology"/>
<evidence type="ECO:0000259" key="6">
    <source>
        <dbReference type="Pfam" id="PF18052"/>
    </source>
</evidence>
<evidence type="ECO:0000256" key="2">
    <source>
        <dbReference type="ARBA" id="ARBA00022614"/>
    </source>
</evidence>
<keyword evidence="8" id="KW-1185">Reference proteome</keyword>
<keyword evidence="2" id="KW-0433">Leucine-rich repeat</keyword>
<evidence type="ECO:0000313" key="8">
    <source>
        <dbReference type="Proteomes" id="UP001054889"/>
    </source>
</evidence>
<evidence type="ECO:0000313" key="7">
    <source>
        <dbReference type="EMBL" id="GJN03752.1"/>
    </source>
</evidence>
<dbReference type="EMBL" id="BQKI01000010">
    <property type="protein sequence ID" value="GJN03752.1"/>
    <property type="molecule type" value="Genomic_DNA"/>
</dbReference>
<protein>
    <recommendedName>
        <fullName evidence="6">Disease resistance N-terminal domain-containing protein</fullName>
    </recommendedName>
</protein>
<sequence>MEALMVNAFSGAMGSLLAKHGALLEKDFKLAKDEKKEIVSLRDKMSSINAFLMKLSAMEEPVYVQLRELHSKVHELAYDMEDCVGIFMHNLGSDKKRLLHGLKMLRARYVTATLIKTLKVWAAGIGNWYELMTRLPGWPRAVCVDLRIQALTQMLPFFKA</sequence>
<feature type="domain" description="Disease resistance N-terminal" evidence="6">
    <location>
        <begin position="12"/>
        <end position="96"/>
    </location>
</feature>
<dbReference type="GO" id="GO:0000166">
    <property type="term" value="F:nucleotide binding"/>
    <property type="evidence" value="ECO:0007669"/>
    <property type="project" value="UniProtKB-KW"/>
</dbReference>
<dbReference type="InterPro" id="IPR038005">
    <property type="entry name" value="RX-like_CC"/>
</dbReference>
<dbReference type="Proteomes" id="UP001054889">
    <property type="component" value="Unassembled WGS sequence"/>
</dbReference>
<evidence type="ECO:0000256" key="3">
    <source>
        <dbReference type="ARBA" id="ARBA00022737"/>
    </source>
</evidence>
<comment type="caution">
    <text evidence="7">The sequence shown here is derived from an EMBL/GenBank/DDBJ whole genome shotgun (WGS) entry which is preliminary data.</text>
</comment>
<dbReference type="PANTHER" id="PTHR19338:SF65">
    <property type="entry name" value="OS06G0163900 PROTEIN"/>
    <property type="match status" value="1"/>
</dbReference>
<keyword evidence="4" id="KW-0547">Nucleotide-binding</keyword>
<dbReference type="AlphaFoldDB" id="A0AAV5CZ54"/>
<keyword evidence="3" id="KW-0677">Repeat</keyword>